<keyword evidence="4" id="KW-0234">DNA repair</keyword>
<dbReference type="Proteomes" id="UP000593567">
    <property type="component" value="Unassembled WGS sequence"/>
</dbReference>
<evidence type="ECO:0000256" key="1">
    <source>
        <dbReference type="ARBA" id="ARBA00004123"/>
    </source>
</evidence>
<dbReference type="PANTHER" id="PTHR10870:SF0">
    <property type="entry name" value="CELL CYCLE CHECKPOINT PROTEIN RAD1"/>
    <property type="match status" value="1"/>
</dbReference>
<evidence type="ECO:0000256" key="4">
    <source>
        <dbReference type="ARBA" id="ARBA00023204"/>
    </source>
</evidence>
<keyword evidence="5" id="KW-0539">Nucleus</keyword>
<evidence type="ECO:0000256" key="3">
    <source>
        <dbReference type="ARBA" id="ARBA00022763"/>
    </source>
</evidence>
<dbReference type="SUPFAM" id="SSF55979">
    <property type="entry name" value="DNA clamp"/>
    <property type="match status" value="1"/>
</dbReference>
<accession>A0A7J7KGM6</accession>
<dbReference type="PRINTS" id="PR01245">
    <property type="entry name" value="RAD1REC1"/>
</dbReference>
<dbReference type="GO" id="GO:0030896">
    <property type="term" value="C:checkpoint clamp complex"/>
    <property type="evidence" value="ECO:0007669"/>
    <property type="project" value="TreeGrafter"/>
</dbReference>
<comment type="caution">
    <text evidence="6">The sequence shown here is derived from an EMBL/GenBank/DDBJ whole genome shotgun (WGS) entry which is preliminary data.</text>
</comment>
<dbReference type="InterPro" id="IPR003021">
    <property type="entry name" value="Rad1_Rec1_Rad17"/>
</dbReference>
<dbReference type="EMBL" id="VXIV02000632">
    <property type="protein sequence ID" value="KAF6037041.1"/>
    <property type="molecule type" value="Genomic_DNA"/>
</dbReference>
<dbReference type="Gene3D" id="3.70.10.10">
    <property type="match status" value="1"/>
</dbReference>
<comment type="subcellular location">
    <subcellularLocation>
        <location evidence="1">Nucleus</location>
    </subcellularLocation>
</comment>
<evidence type="ECO:0000313" key="7">
    <source>
        <dbReference type="Proteomes" id="UP000593567"/>
    </source>
</evidence>
<reference evidence="6" key="1">
    <citation type="submission" date="2020-06" db="EMBL/GenBank/DDBJ databases">
        <title>Draft genome of Bugula neritina, a colonial animal packing powerful symbionts and potential medicines.</title>
        <authorList>
            <person name="Rayko M."/>
        </authorList>
    </citation>
    <scope>NUCLEOTIDE SEQUENCE [LARGE SCALE GENOMIC DNA]</scope>
    <source>
        <strain evidence="6">Kwan_BN1</strain>
    </source>
</reference>
<dbReference type="Pfam" id="PF02144">
    <property type="entry name" value="Rad1"/>
    <property type="match status" value="1"/>
</dbReference>
<dbReference type="InterPro" id="IPR046938">
    <property type="entry name" value="DNA_clamp_sf"/>
</dbReference>
<evidence type="ECO:0000256" key="2">
    <source>
        <dbReference type="ARBA" id="ARBA00010991"/>
    </source>
</evidence>
<dbReference type="InterPro" id="IPR003011">
    <property type="entry name" value="Cell_cycle_checkpoint_Rad1"/>
</dbReference>
<dbReference type="OrthoDB" id="337581at2759"/>
<dbReference type="AlphaFoldDB" id="A0A7J7KGM6"/>
<keyword evidence="7" id="KW-1185">Reference proteome</keyword>
<dbReference type="GO" id="GO:0000077">
    <property type="term" value="P:DNA damage checkpoint signaling"/>
    <property type="evidence" value="ECO:0007669"/>
    <property type="project" value="InterPro"/>
</dbReference>
<evidence type="ECO:0000256" key="5">
    <source>
        <dbReference type="ARBA" id="ARBA00023242"/>
    </source>
</evidence>
<protein>
    <submittedName>
        <fullName evidence="6">RAD1</fullName>
    </submittedName>
</protein>
<proteinExistence type="inferred from homology"/>
<organism evidence="6 7">
    <name type="scientific">Bugula neritina</name>
    <name type="common">Brown bryozoan</name>
    <name type="synonym">Sertularia neritina</name>
    <dbReference type="NCBI Taxonomy" id="10212"/>
    <lineage>
        <taxon>Eukaryota</taxon>
        <taxon>Metazoa</taxon>
        <taxon>Spiralia</taxon>
        <taxon>Lophotrochozoa</taxon>
        <taxon>Bryozoa</taxon>
        <taxon>Gymnolaemata</taxon>
        <taxon>Cheilostomatida</taxon>
        <taxon>Flustrina</taxon>
        <taxon>Buguloidea</taxon>
        <taxon>Bugulidae</taxon>
        <taxon>Bugula</taxon>
    </lineage>
</organism>
<dbReference type="CDD" id="cd00577">
    <property type="entry name" value="PCNA"/>
    <property type="match status" value="1"/>
</dbReference>
<evidence type="ECO:0000313" key="6">
    <source>
        <dbReference type="EMBL" id="KAF6037041.1"/>
    </source>
</evidence>
<name>A0A7J7KGM6_BUGNE</name>
<comment type="similarity">
    <text evidence="2">Belongs to the rad1 family.</text>
</comment>
<sequence>MDVNTDRHLLNVKLDDVRVILTMLKTIHFRESAMVYATDFGLKFTVENHQCLQANVFLQKELFYCYVLKEEQVSFKINLNVFMECLGIFGSTLTGQSKTPSLMMYYDGYGEPLVLTIEEGGIVTNCSIKTMDAEMALNFEFTSLNVENKIIMKAEGLKECFNEIDGRSEIIEILMSPDEPLFRMTTYTESGDNHTQISQDSNYIDSFNCARTRSYRYKTALLKPSTRVLPAADKVSIRTDERGFLSLQFMINADNIHPSFVEYLCAPDEDLSTET</sequence>
<dbReference type="GO" id="GO:0006281">
    <property type="term" value="P:DNA repair"/>
    <property type="evidence" value="ECO:0007669"/>
    <property type="project" value="UniProtKB-KW"/>
</dbReference>
<keyword evidence="3" id="KW-0227">DNA damage</keyword>
<dbReference type="PRINTS" id="PR01246">
    <property type="entry name" value="RAD1REPAIR"/>
</dbReference>
<gene>
    <name evidence="6" type="ORF">EB796_004658</name>
</gene>
<dbReference type="PANTHER" id="PTHR10870">
    <property type="entry name" value="CELL CYCLE CHECKPOINT PROTEIN RAD1"/>
    <property type="match status" value="1"/>
</dbReference>